<dbReference type="AlphaFoldDB" id="A0A2W1N3H8"/>
<accession>A0A2W1N3H8</accession>
<feature type="region of interest" description="Disordered" evidence="4">
    <location>
        <begin position="115"/>
        <end position="166"/>
    </location>
</feature>
<dbReference type="NCBIfam" id="TIGR00002">
    <property type="entry name" value="S16"/>
    <property type="match status" value="1"/>
</dbReference>
<dbReference type="PANTHER" id="PTHR12919">
    <property type="entry name" value="30S RIBOSOMAL PROTEIN S16"/>
    <property type="match status" value="1"/>
</dbReference>
<dbReference type="SUPFAM" id="SSF54565">
    <property type="entry name" value="Ribosomal protein S16"/>
    <property type="match status" value="1"/>
</dbReference>
<dbReference type="GO" id="GO:0006412">
    <property type="term" value="P:translation"/>
    <property type="evidence" value="ECO:0007669"/>
    <property type="project" value="UniProtKB-UniRule"/>
</dbReference>
<comment type="caution">
    <text evidence="5">The sequence shown here is derived from an EMBL/GenBank/DDBJ whole genome shotgun (WGS) entry which is preliminary data.</text>
</comment>
<dbReference type="InterPro" id="IPR023803">
    <property type="entry name" value="Ribosomal_bS16_dom_sf"/>
</dbReference>
<evidence type="ECO:0000256" key="1">
    <source>
        <dbReference type="ARBA" id="ARBA00022980"/>
    </source>
</evidence>
<dbReference type="NCBIfam" id="NF011094">
    <property type="entry name" value="PRK14521.1"/>
    <property type="match status" value="1"/>
</dbReference>
<dbReference type="Gene3D" id="3.30.1320.10">
    <property type="match status" value="1"/>
</dbReference>
<dbReference type="GO" id="GO:0003735">
    <property type="term" value="F:structural constituent of ribosome"/>
    <property type="evidence" value="ECO:0007669"/>
    <property type="project" value="InterPro"/>
</dbReference>
<feature type="compositionally biased region" description="Basic and acidic residues" evidence="4">
    <location>
        <begin position="130"/>
        <end position="148"/>
    </location>
</feature>
<evidence type="ECO:0000256" key="3">
    <source>
        <dbReference type="HAMAP-Rule" id="MF_00385"/>
    </source>
</evidence>
<name>A0A2W1N3H8_9FLAO</name>
<gene>
    <name evidence="3" type="primary">rpsP</name>
    <name evidence="5" type="ORF">DNU06_07115</name>
</gene>
<dbReference type="GO" id="GO:0005737">
    <property type="term" value="C:cytoplasm"/>
    <property type="evidence" value="ECO:0007669"/>
    <property type="project" value="UniProtKB-ARBA"/>
</dbReference>
<dbReference type="RefSeq" id="WP_111062551.1">
    <property type="nucleotide sequence ID" value="NZ_JBHUCU010000027.1"/>
</dbReference>
<dbReference type="GO" id="GO:0015935">
    <property type="term" value="C:small ribosomal subunit"/>
    <property type="evidence" value="ECO:0007669"/>
    <property type="project" value="TreeGrafter"/>
</dbReference>
<dbReference type="OrthoDB" id="9807878at2"/>
<reference evidence="5 6" key="1">
    <citation type="submission" date="2018-06" db="EMBL/GenBank/DDBJ databases">
        <title>The draft genome sequence of Crocinitomix sp. SM1701.</title>
        <authorList>
            <person name="Zhang X."/>
        </authorList>
    </citation>
    <scope>NUCLEOTIDE SEQUENCE [LARGE SCALE GENOMIC DNA]</scope>
    <source>
        <strain evidence="5 6">SM1701</strain>
    </source>
</reference>
<dbReference type="PANTHER" id="PTHR12919:SF20">
    <property type="entry name" value="SMALL RIBOSOMAL SUBUNIT PROTEIN BS16M"/>
    <property type="match status" value="1"/>
</dbReference>
<dbReference type="Pfam" id="PF00886">
    <property type="entry name" value="Ribosomal_S16"/>
    <property type="match status" value="1"/>
</dbReference>
<keyword evidence="2 3" id="KW-0687">Ribonucleoprotein</keyword>
<protein>
    <recommendedName>
        <fullName evidence="3">Small ribosomal subunit protein bS16</fullName>
    </recommendedName>
</protein>
<evidence type="ECO:0000256" key="2">
    <source>
        <dbReference type="ARBA" id="ARBA00023274"/>
    </source>
</evidence>
<sequence length="166" mass="18332">MATKIRLQRHGKKRKPFYHIVIADSRAKRDGRYIERIGTYNPVTNPATIDLDIEKAVSWLQTGAQPTDTMRAILSYTGALYKNHLINGVAKGALTEADVATKFEAWTAQKAEKIQAKKDGLSSSSSAELAKIHAAEKEVNEAREKEIAAKNTPPVEEEPAASEEEE</sequence>
<evidence type="ECO:0000313" key="6">
    <source>
        <dbReference type="Proteomes" id="UP000249248"/>
    </source>
</evidence>
<dbReference type="Proteomes" id="UP000249248">
    <property type="component" value="Unassembled WGS sequence"/>
</dbReference>
<comment type="similarity">
    <text evidence="3">Belongs to the bacterial ribosomal protein bS16 family.</text>
</comment>
<dbReference type="EMBL" id="QKSB01000003">
    <property type="protein sequence ID" value="PZE17591.1"/>
    <property type="molecule type" value="Genomic_DNA"/>
</dbReference>
<dbReference type="InterPro" id="IPR000307">
    <property type="entry name" value="Ribosomal_bS16"/>
</dbReference>
<keyword evidence="1 3" id="KW-0689">Ribosomal protein</keyword>
<feature type="compositionally biased region" description="Acidic residues" evidence="4">
    <location>
        <begin position="155"/>
        <end position="166"/>
    </location>
</feature>
<evidence type="ECO:0000313" key="5">
    <source>
        <dbReference type="EMBL" id="PZE17591.1"/>
    </source>
</evidence>
<keyword evidence="6" id="KW-1185">Reference proteome</keyword>
<organism evidence="5 6">
    <name type="scientific">Putridiphycobacter roseus</name>
    <dbReference type="NCBI Taxonomy" id="2219161"/>
    <lineage>
        <taxon>Bacteria</taxon>
        <taxon>Pseudomonadati</taxon>
        <taxon>Bacteroidota</taxon>
        <taxon>Flavobacteriia</taxon>
        <taxon>Flavobacteriales</taxon>
        <taxon>Crocinitomicaceae</taxon>
        <taxon>Putridiphycobacter</taxon>
    </lineage>
</organism>
<proteinExistence type="inferred from homology"/>
<dbReference type="HAMAP" id="MF_00385">
    <property type="entry name" value="Ribosomal_bS16"/>
    <property type="match status" value="1"/>
</dbReference>
<evidence type="ECO:0000256" key="4">
    <source>
        <dbReference type="SAM" id="MobiDB-lite"/>
    </source>
</evidence>